<feature type="non-terminal residue" evidence="1">
    <location>
        <position position="168"/>
    </location>
</feature>
<name>A0A4P9ZNT8_9FUNG</name>
<proteinExistence type="predicted"/>
<dbReference type="EMBL" id="ML003305">
    <property type="protein sequence ID" value="RKP34212.1"/>
    <property type="molecule type" value="Genomic_DNA"/>
</dbReference>
<accession>A0A4P9ZNT8</accession>
<sequence>MNTSSSKCSLVATARTPIWPPPVPPRALPPRPVLTKAEIVRADARTDLFFLEALPVSPNRFRPAGIIGGVVMENPFNVFYINIIKLAASIREANNIILGELPLKKGSSPIVAPSKLTADALNQDINRPTMRSIYMYWARLQQAVNDLIDNTKGAAKGLTTGGDQVLKI</sequence>
<dbReference type="SUPFAM" id="SSF64484">
    <property type="entry name" value="beta and beta-prime subunits of DNA dependent RNA-polymerase"/>
    <property type="match status" value="1"/>
</dbReference>
<evidence type="ECO:0000313" key="1">
    <source>
        <dbReference type="EMBL" id="RKP34212.1"/>
    </source>
</evidence>
<evidence type="ECO:0000313" key="2">
    <source>
        <dbReference type="Proteomes" id="UP000268162"/>
    </source>
</evidence>
<keyword evidence="2" id="KW-1185">Reference proteome</keyword>
<dbReference type="Proteomes" id="UP000268162">
    <property type="component" value="Unassembled WGS sequence"/>
</dbReference>
<protein>
    <submittedName>
        <fullName evidence="1">Uncharacterized protein</fullName>
    </submittedName>
</protein>
<dbReference type="AlphaFoldDB" id="A0A4P9ZNT8"/>
<gene>
    <name evidence="1" type="ORF">BJ085DRAFT_39623</name>
</gene>
<reference evidence="2" key="1">
    <citation type="journal article" date="2018" name="Nat. Microbiol.">
        <title>Leveraging single-cell genomics to expand the fungal tree of life.</title>
        <authorList>
            <person name="Ahrendt S.R."/>
            <person name="Quandt C.A."/>
            <person name="Ciobanu D."/>
            <person name="Clum A."/>
            <person name="Salamov A."/>
            <person name="Andreopoulos B."/>
            <person name="Cheng J.F."/>
            <person name="Woyke T."/>
            <person name="Pelin A."/>
            <person name="Henrissat B."/>
            <person name="Reynolds N.K."/>
            <person name="Benny G.L."/>
            <person name="Smith M.E."/>
            <person name="James T.Y."/>
            <person name="Grigoriev I.V."/>
        </authorList>
    </citation>
    <scope>NUCLEOTIDE SEQUENCE [LARGE SCALE GENOMIC DNA]</scope>
    <source>
        <strain evidence="2">RSA 468</strain>
    </source>
</reference>
<organism evidence="1 2">
    <name type="scientific">Dimargaris cristalligena</name>
    <dbReference type="NCBI Taxonomy" id="215637"/>
    <lineage>
        <taxon>Eukaryota</taxon>
        <taxon>Fungi</taxon>
        <taxon>Fungi incertae sedis</taxon>
        <taxon>Zoopagomycota</taxon>
        <taxon>Kickxellomycotina</taxon>
        <taxon>Dimargaritomycetes</taxon>
        <taxon>Dimargaritales</taxon>
        <taxon>Dimargaritaceae</taxon>
        <taxon>Dimargaris</taxon>
    </lineage>
</organism>
<dbReference type="STRING" id="215637.A0A4P9ZNT8"/>